<comment type="function">
    <text evidence="3">Participates in chromosomal partition during cell division. May act via the formation of a condensin-like complex containing Smc and ScpB that pull DNA away from mid-cell into both cell halves.</text>
</comment>
<comment type="subcellular location">
    <subcellularLocation>
        <location evidence="3">Cytoplasm</location>
    </subcellularLocation>
    <text evidence="3">Associated with two foci at the outer edges of the nucleoid region in young cells, and at four foci within both cell halves in older cells.</text>
</comment>
<evidence type="ECO:0000256" key="4">
    <source>
        <dbReference type="SAM" id="Coils"/>
    </source>
</evidence>
<protein>
    <recommendedName>
        <fullName evidence="2 3">Segregation and condensation protein A</fullName>
    </recommendedName>
</protein>
<keyword evidence="3" id="KW-0132">Cell division</keyword>
<dbReference type="Gene3D" id="1.10.10.580">
    <property type="entry name" value="Structural maintenance of chromosome 1. Chain E"/>
    <property type="match status" value="1"/>
</dbReference>
<dbReference type="GO" id="GO:0005737">
    <property type="term" value="C:cytoplasm"/>
    <property type="evidence" value="ECO:0007669"/>
    <property type="project" value="UniProtKB-SubCell"/>
</dbReference>
<dbReference type="InterPro" id="IPR003768">
    <property type="entry name" value="ScpA"/>
</dbReference>
<comment type="similarity">
    <text evidence="3">Belongs to the ScpA family.</text>
</comment>
<organism evidence="5 6">
    <name type="scientific">Mycoplasma phocimorsus</name>
    <dbReference type="NCBI Taxonomy" id="3045839"/>
    <lineage>
        <taxon>Bacteria</taxon>
        <taxon>Bacillati</taxon>
        <taxon>Mycoplasmatota</taxon>
        <taxon>Mollicutes</taxon>
        <taxon>Mycoplasmataceae</taxon>
        <taxon>Mycoplasma</taxon>
    </lineage>
</organism>
<gene>
    <name evidence="3" type="primary">scpA</name>
    <name evidence="5" type="ORF">QLQ80_02875</name>
</gene>
<evidence type="ECO:0000256" key="3">
    <source>
        <dbReference type="HAMAP-Rule" id="MF_01805"/>
    </source>
</evidence>
<dbReference type="GO" id="GO:0051301">
    <property type="term" value="P:cell division"/>
    <property type="evidence" value="ECO:0007669"/>
    <property type="project" value="UniProtKB-KW"/>
</dbReference>
<dbReference type="InterPro" id="IPR023093">
    <property type="entry name" value="ScpA-like_C"/>
</dbReference>
<dbReference type="Gene3D" id="6.10.250.2410">
    <property type="match status" value="1"/>
</dbReference>
<keyword evidence="3" id="KW-0131">Cell cycle</keyword>
<keyword evidence="1 3" id="KW-0159">Chromosome partition</keyword>
<comment type="subunit">
    <text evidence="3">Component of a cohesin-like complex composed of ScpA, ScpB and the Smc homodimer, in which ScpA and ScpB bind to the head domain of Smc. The presence of the three proteins is required for the association of the complex with DNA.</text>
</comment>
<dbReference type="GO" id="GO:0007059">
    <property type="term" value="P:chromosome segregation"/>
    <property type="evidence" value="ECO:0007669"/>
    <property type="project" value="UniProtKB-UniRule"/>
</dbReference>
<evidence type="ECO:0000313" key="5">
    <source>
        <dbReference type="EMBL" id="MDJ1646008.1"/>
    </source>
</evidence>
<dbReference type="NCBIfam" id="NF000994">
    <property type="entry name" value="PRK00104.1-3"/>
    <property type="match status" value="1"/>
</dbReference>
<dbReference type="Proteomes" id="UP001224428">
    <property type="component" value="Unassembled WGS sequence"/>
</dbReference>
<keyword evidence="4" id="KW-0175">Coiled coil</keyword>
<dbReference type="RefSeq" id="WP_283823574.1">
    <property type="nucleotide sequence ID" value="NZ_JASDAY010000016.1"/>
</dbReference>
<proteinExistence type="inferred from homology"/>
<sequence length="252" mass="29898">MKNNNIQENLFFNLDNFSGPLDLLLSLVKEKNIDIMQINLVELANRYLEIINHLKANAEDYEIEKMSEYLVLATKLLEIKTKMLLEEKEESMELKTQKNEILQRLIEYKQLKEVQPFLRKLEKSRNNIFIKDSNELEQWKTPPAPEELHGKGNPLTLIKILRDMFARVHALNLRTTKIKSINLTAQDQIEYIRKLFKEYENVTFEMIFNLPSIQHFVITLIALLDLVKRQEIRMYQEIEYGPIRIEKGEIHA</sequence>
<keyword evidence="6" id="KW-1185">Reference proteome</keyword>
<feature type="coiled-coil region" evidence="4">
    <location>
        <begin position="44"/>
        <end position="105"/>
    </location>
</feature>
<dbReference type="Pfam" id="PF02616">
    <property type="entry name" value="SMC_ScpA"/>
    <property type="match status" value="1"/>
</dbReference>
<accession>A0AAJ1PSL2</accession>
<dbReference type="AlphaFoldDB" id="A0AAJ1PSL2"/>
<dbReference type="GO" id="GO:0006260">
    <property type="term" value="P:DNA replication"/>
    <property type="evidence" value="ECO:0007669"/>
    <property type="project" value="UniProtKB-UniRule"/>
</dbReference>
<evidence type="ECO:0000313" key="6">
    <source>
        <dbReference type="Proteomes" id="UP001224428"/>
    </source>
</evidence>
<dbReference type="PANTHER" id="PTHR33969:SF2">
    <property type="entry name" value="SEGREGATION AND CONDENSATION PROTEIN A"/>
    <property type="match status" value="1"/>
</dbReference>
<dbReference type="EMBL" id="JASDDP010000024">
    <property type="protein sequence ID" value="MDJ1646008.1"/>
    <property type="molecule type" value="Genomic_DNA"/>
</dbReference>
<keyword evidence="3" id="KW-0963">Cytoplasm</keyword>
<dbReference type="HAMAP" id="MF_01805">
    <property type="entry name" value="ScpA"/>
    <property type="match status" value="1"/>
</dbReference>
<evidence type="ECO:0000256" key="1">
    <source>
        <dbReference type="ARBA" id="ARBA00022829"/>
    </source>
</evidence>
<dbReference type="PANTHER" id="PTHR33969">
    <property type="entry name" value="SEGREGATION AND CONDENSATION PROTEIN A"/>
    <property type="match status" value="1"/>
</dbReference>
<name>A0AAJ1PSL2_9MOLU</name>
<reference evidence="5" key="1">
    <citation type="submission" date="2023-05" db="EMBL/GenBank/DDBJ databases">
        <title>Mycoplasma phocimorsus sp. nov., isolated from Scandinavian patients with seal finger or septic arthritis after contact with seals.</title>
        <authorList>
            <person name="Skafte-Holm A."/>
            <person name="Pedersen T.R."/>
            <person name="Froelund M."/>
            <person name="Stegger M."/>
            <person name="Qvortrup K."/>
            <person name="Michaels D.L."/>
            <person name="Brown D.R."/>
            <person name="Jensen J.S."/>
        </authorList>
    </citation>
    <scope>NUCLEOTIDE SEQUENCE</scope>
    <source>
        <strain evidence="5">M5725</strain>
    </source>
</reference>
<evidence type="ECO:0000256" key="2">
    <source>
        <dbReference type="ARBA" id="ARBA00044777"/>
    </source>
</evidence>
<comment type="caution">
    <text evidence="5">The sequence shown here is derived from an EMBL/GenBank/DDBJ whole genome shotgun (WGS) entry which is preliminary data.</text>
</comment>